<gene>
    <name evidence="1" type="ORF">P4447_08495</name>
</gene>
<accession>A0ABU6N8E9</accession>
<protein>
    <submittedName>
        <fullName evidence="1">Uncharacterized protein</fullName>
    </submittedName>
</protein>
<keyword evidence="2" id="KW-1185">Reference proteome</keyword>
<dbReference type="Proteomes" id="UP001330749">
    <property type="component" value="Unassembled WGS sequence"/>
</dbReference>
<evidence type="ECO:0000313" key="1">
    <source>
        <dbReference type="EMBL" id="MED3562494.1"/>
    </source>
</evidence>
<evidence type="ECO:0000313" key="2">
    <source>
        <dbReference type="Proteomes" id="UP001330749"/>
    </source>
</evidence>
<proteinExistence type="predicted"/>
<comment type="caution">
    <text evidence="1">The sequence shown here is derived from an EMBL/GenBank/DDBJ whole genome shotgun (WGS) entry which is preliminary data.</text>
</comment>
<organism evidence="1 2">
    <name type="scientific">Bacillus xiapuensis</name>
    <dbReference type="NCBI Taxonomy" id="2014075"/>
    <lineage>
        <taxon>Bacteria</taxon>
        <taxon>Bacillati</taxon>
        <taxon>Bacillota</taxon>
        <taxon>Bacilli</taxon>
        <taxon>Bacillales</taxon>
        <taxon>Bacillaceae</taxon>
        <taxon>Bacillus</taxon>
    </lineage>
</organism>
<name>A0ABU6N8E9_9BACI</name>
<reference evidence="1 2" key="1">
    <citation type="submission" date="2023-03" db="EMBL/GenBank/DDBJ databases">
        <title>Bacillus Genome Sequencing.</title>
        <authorList>
            <person name="Dunlap C."/>
        </authorList>
    </citation>
    <scope>NUCLEOTIDE SEQUENCE [LARGE SCALE GENOMIC DNA]</scope>
    <source>
        <strain evidence="1 2">B-14544</strain>
    </source>
</reference>
<sequence>MQTYSNFHVFLEKLIDYAGLFPPAMLPLGQAVQNYAEYIDSDDAWMLGPFVLPVAKLNEIPNYRALFSEKKPLKLSVVGRRSNSVKECLVQFREDLEQMVAFKNHHRDWCGIEGLELPMPAEQPTTVLLKELAIGAERVGMKVFCEVGISDGTLWKEQWDQTVDAIASFNSSNPIKLGIKLRTGGVKASMFPSKEKVAYGIRSCQVRKLPMKFTAGLHHPIRMYREEVGTKMHGFLNIFLAGMLANYLNLNEKQIEAVLSEEDPQLFALHHDYLAWKDMKIPAQAIKELRRDGLCSFGSCSFAEPRDEFFELIKQQEVYK</sequence>
<dbReference type="EMBL" id="JARMQG010000090">
    <property type="protein sequence ID" value="MED3562494.1"/>
    <property type="molecule type" value="Genomic_DNA"/>
</dbReference>
<dbReference type="RefSeq" id="WP_327967425.1">
    <property type="nucleotide sequence ID" value="NZ_JARMQG010000090.1"/>
</dbReference>